<comment type="caution">
    <text evidence="1">The sequence shown here is derived from an EMBL/GenBank/DDBJ whole genome shotgun (WGS) entry which is preliminary data.</text>
</comment>
<name>A0ACC2U7B5_9FUNG</name>
<sequence>MGLILGTGTNSAYYELTKNIPKLGPEYRAKFEEMAINIEWGAFDNAKKILPLTEYDAEMDLLTPNPGEQIFEKSISGFYLGELFRIIITHFHKQGLVFKTCGLPSTFDAFGGVDTAHLSGILMDDSSNLSGVAKVAKEHLLVTGDAPIPLADRIVLKKVAELVGRRAAQLAGTGSSAVLLKRPELLDSSVTVGVDGSVYEFFPYFPLWMEETVASLVGRVRAHNIQFAIARDGSGIGAALISMIADNISSENSAKL</sequence>
<protein>
    <submittedName>
        <fullName evidence="1">Uncharacterized protein</fullName>
    </submittedName>
</protein>
<proteinExistence type="predicted"/>
<evidence type="ECO:0000313" key="1">
    <source>
        <dbReference type="EMBL" id="KAJ9082641.1"/>
    </source>
</evidence>
<keyword evidence="2" id="KW-1185">Reference proteome</keyword>
<dbReference type="Proteomes" id="UP001165960">
    <property type="component" value="Unassembled WGS sequence"/>
</dbReference>
<organism evidence="1 2">
    <name type="scientific">Entomophthora muscae</name>
    <dbReference type="NCBI Taxonomy" id="34485"/>
    <lineage>
        <taxon>Eukaryota</taxon>
        <taxon>Fungi</taxon>
        <taxon>Fungi incertae sedis</taxon>
        <taxon>Zoopagomycota</taxon>
        <taxon>Entomophthoromycotina</taxon>
        <taxon>Entomophthoromycetes</taxon>
        <taxon>Entomophthorales</taxon>
        <taxon>Entomophthoraceae</taxon>
        <taxon>Entomophthora</taxon>
    </lineage>
</organism>
<reference evidence="1" key="1">
    <citation type="submission" date="2022-04" db="EMBL/GenBank/DDBJ databases">
        <title>Genome of the entomopathogenic fungus Entomophthora muscae.</title>
        <authorList>
            <person name="Elya C."/>
            <person name="Lovett B.R."/>
            <person name="Lee E."/>
            <person name="Macias A.M."/>
            <person name="Hajek A.E."/>
            <person name="De Bivort B.L."/>
            <person name="Kasson M.T."/>
            <person name="De Fine Licht H.H."/>
            <person name="Stajich J.E."/>
        </authorList>
    </citation>
    <scope>NUCLEOTIDE SEQUENCE</scope>
    <source>
        <strain evidence="1">Berkeley</strain>
    </source>
</reference>
<evidence type="ECO:0000313" key="2">
    <source>
        <dbReference type="Proteomes" id="UP001165960"/>
    </source>
</evidence>
<dbReference type="EMBL" id="QTSX02001426">
    <property type="protein sequence ID" value="KAJ9082641.1"/>
    <property type="molecule type" value="Genomic_DNA"/>
</dbReference>
<accession>A0ACC2U7B5</accession>
<gene>
    <name evidence="1" type="ORF">DSO57_1002587</name>
</gene>